<sequence length="215" mass="25258">MPRSRPAQLTLEKTPAYLVDPKVPVRVRQMNPEMKLVLLVRDPVTRAMSDYAQAVDNAAGVVDHHRAFERRATRLCPTSRRNLTPGHRCALAGMQSTCPGGWTSFRANQILVLSAERLVRDPGAVMTQLQKFLGLPQLVTEHHFYWDKRKGFHCLRRLPRRGRRKRRRQRCLARNKGRRHPPVSPERLRDIRTYFKPYNQQFYRMVGENFYWDDV</sequence>
<dbReference type="SUPFAM" id="SSF52540">
    <property type="entry name" value="P-loop containing nucleoside triphosphate hydrolases"/>
    <property type="match status" value="1"/>
</dbReference>
<evidence type="ECO:0000256" key="4">
    <source>
        <dbReference type="PIRSR" id="PIRSR637359-3"/>
    </source>
</evidence>
<keyword evidence="7" id="KW-1185">Reference proteome</keyword>
<evidence type="ECO:0000313" key="7">
    <source>
        <dbReference type="Proteomes" id="UP000095280"/>
    </source>
</evidence>
<dbReference type="Gene3D" id="3.40.50.300">
    <property type="entry name" value="P-loop containing nucleotide triphosphate hydrolases"/>
    <property type="match status" value="1"/>
</dbReference>
<keyword evidence="4" id="KW-1015">Disulfide bond</keyword>
<feature type="region of interest" description="Disordered" evidence="5">
    <location>
        <begin position="165"/>
        <end position="185"/>
    </location>
</feature>
<evidence type="ECO:0000256" key="2">
    <source>
        <dbReference type="ARBA" id="ARBA00023180"/>
    </source>
</evidence>
<dbReference type="PANTHER" id="PTHR10605:SF72">
    <property type="entry name" value="HEPARAN SULFATE 3-O SULFOTRANSFERASE-B, ISOFORM A"/>
    <property type="match status" value="1"/>
</dbReference>
<evidence type="ECO:0000256" key="1">
    <source>
        <dbReference type="ARBA" id="ARBA00022679"/>
    </source>
</evidence>
<dbReference type="GO" id="GO:0008467">
    <property type="term" value="F:[heparan sulfate]-glucosamine 3-sulfotransferase activity"/>
    <property type="evidence" value="ECO:0007669"/>
    <property type="project" value="TreeGrafter"/>
</dbReference>
<dbReference type="InterPro" id="IPR037359">
    <property type="entry name" value="NST/OST"/>
</dbReference>
<protein>
    <submittedName>
        <fullName evidence="8">Sulfotransfer_1 domain-containing protein</fullName>
    </submittedName>
</protein>
<dbReference type="WBParaSite" id="maker-uti_cns_0018934-snap-gene-0.1-mRNA-1">
    <property type="protein sequence ID" value="maker-uti_cns_0018934-snap-gene-0.1-mRNA-1"/>
    <property type="gene ID" value="maker-uti_cns_0018934-snap-gene-0.1"/>
</dbReference>
<feature type="compositionally biased region" description="Basic residues" evidence="5">
    <location>
        <begin position="165"/>
        <end position="181"/>
    </location>
</feature>
<organism evidence="7 8">
    <name type="scientific">Macrostomum lignano</name>
    <dbReference type="NCBI Taxonomy" id="282301"/>
    <lineage>
        <taxon>Eukaryota</taxon>
        <taxon>Metazoa</taxon>
        <taxon>Spiralia</taxon>
        <taxon>Lophotrochozoa</taxon>
        <taxon>Platyhelminthes</taxon>
        <taxon>Rhabditophora</taxon>
        <taxon>Macrostomorpha</taxon>
        <taxon>Macrostomida</taxon>
        <taxon>Macrostomidae</taxon>
        <taxon>Macrostomum</taxon>
    </lineage>
</organism>
<dbReference type="PANTHER" id="PTHR10605">
    <property type="entry name" value="HEPARAN SULFATE SULFOTRANSFERASE"/>
    <property type="match status" value="1"/>
</dbReference>
<dbReference type="Pfam" id="PF00685">
    <property type="entry name" value="Sulfotransfer_1"/>
    <property type="match status" value="1"/>
</dbReference>
<feature type="binding site" evidence="3">
    <location>
        <position position="41"/>
    </location>
    <ligand>
        <name>3'-phosphoadenylyl sulfate</name>
        <dbReference type="ChEBI" id="CHEBI:58339"/>
    </ligand>
</feature>
<evidence type="ECO:0000256" key="3">
    <source>
        <dbReference type="PIRSR" id="PIRSR637359-2"/>
    </source>
</evidence>
<evidence type="ECO:0000313" key="8">
    <source>
        <dbReference type="WBParaSite" id="maker-uti_cns_0018934-snap-gene-0.1-mRNA-1"/>
    </source>
</evidence>
<feature type="binding site" evidence="3">
    <location>
        <position position="49"/>
    </location>
    <ligand>
        <name>3'-phosphoadenylyl sulfate</name>
        <dbReference type="ChEBI" id="CHEBI:58339"/>
    </ligand>
</feature>
<evidence type="ECO:0000259" key="6">
    <source>
        <dbReference type="Pfam" id="PF00685"/>
    </source>
</evidence>
<dbReference type="AlphaFoldDB" id="A0A1I8IXQ0"/>
<feature type="binding site" evidence="3">
    <location>
        <begin position="176"/>
        <end position="180"/>
    </location>
    <ligand>
        <name>3'-phosphoadenylyl sulfate</name>
        <dbReference type="ChEBI" id="CHEBI:58339"/>
    </ligand>
</feature>
<name>A0A1I8IXQ0_9PLAT</name>
<dbReference type="InterPro" id="IPR027417">
    <property type="entry name" value="P-loop_NTPase"/>
</dbReference>
<reference evidence="8" key="1">
    <citation type="submission" date="2016-11" db="UniProtKB">
        <authorList>
            <consortium name="WormBaseParasite"/>
        </authorList>
    </citation>
    <scope>IDENTIFICATION</scope>
</reference>
<feature type="disulfide bond" evidence="4">
    <location>
        <begin position="154"/>
        <end position="171"/>
    </location>
</feature>
<feature type="domain" description="Sulfotransferase" evidence="6">
    <location>
        <begin position="29"/>
        <end position="196"/>
    </location>
</feature>
<proteinExistence type="predicted"/>
<keyword evidence="2" id="KW-0325">Glycoprotein</keyword>
<accession>A0A1I8IXQ0</accession>
<dbReference type="Proteomes" id="UP000095280">
    <property type="component" value="Unplaced"/>
</dbReference>
<evidence type="ECO:0000256" key="5">
    <source>
        <dbReference type="SAM" id="MobiDB-lite"/>
    </source>
</evidence>
<dbReference type="InterPro" id="IPR000863">
    <property type="entry name" value="Sulfotransferase_dom"/>
</dbReference>
<keyword evidence="1" id="KW-0808">Transferase</keyword>